<sequence length="220" mass="25397">MEFKKLQFKISDAQRIYENYLKQIKSATKKLPREDQQDILMELNSHIYESMAKKNPETGEVTNLLTVLDRIGVPDEVLKPLVAERKLNQAIRTFNPVHVIQALMLNLSYGITYIIFFISYLFIAAFSFLAVAKLFYPSSVGFYYKKGEIFRYGVFASNDNLQAFEVLGNWFIPVTVLFAFVFYFIITIFLKLNGSLKSVKNDRLGKHLSPDTTVEGHPIW</sequence>
<evidence type="ECO:0000256" key="1">
    <source>
        <dbReference type="SAM" id="Phobius"/>
    </source>
</evidence>
<keyword evidence="1" id="KW-0812">Transmembrane</keyword>
<keyword evidence="3" id="KW-1185">Reference proteome</keyword>
<dbReference type="Pfam" id="PF22564">
    <property type="entry name" value="HAAS"/>
    <property type="match status" value="1"/>
</dbReference>
<feature type="transmembrane region" description="Helical" evidence="1">
    <location>
        <begin position="170"/>
        <end position="190"/>
    </location>
</feature>
<evidence type="ECO:0000313" key="3">
    <source>
        <dbReference type="Proteomes" id="UP000033121"/>
    </source>
</evidence>
<dbReference type="Proteomes" id="UP000033121">
    <property type="component" value="Unassembled WGS sequence"/>
</dbReference>
<proteinExistence type="predicted"/>
<dbReference type="AlphaFoldDB" id="A0A0E9N518"/>
<keyword evidence="1" id="KW-1133">Transmembrane helix</keyword>
<evidence type="ECO:0008006" key="4">
    <source>
        <dbReference type="Google" id="ProtNLM"/>
    </source>
</evidence>
<dbReference type="EMBL" id="BBWV01000003">
    <property type="protein sequence ID" value="GAO44435.1"/>
    <property type="molecule type" value="Genomic_DNA"/>
</dbReference>
<protein>
    <recommendedName>
        <fullName evidence="4">DUF1700 domain-containing protein</fullName>
    </recommendedName>
</protein>
<keyword evidence="1" id="KW-0472">Membrane</keyword>
<reference evidence="2 3" key="1">
    <citation type="submission" date="2015-04" db="EMBL/GenBank/DDBJ databases">
        <title>Whole genome shotgun sequence of Flavihumibacter petaseus NBRC 106054.</title>
        <authorList>
            <person name="Miyazawa S."/>
            <person name="Hosoyama A."/>
            <person name="Hashimoto M."/>
            <person name="Noguchi M."/>
            <person name="Tsuchikane K."/>
            <person name="Ohji S."/>
            <person name="Yamazoe A."/>
            <person name="Ichikawa N."/>
            <person name="Kimura A."/>
            <person name="Fujita N."/>
        </authorList>
    </citation>
    <scope>NUCLEOTIDE SEQUENCE [LARGE SCALE GENOMIC DNA]</scope>
    <source>
        <strain evidence="2 3">NBRC 106054</strain>
    </source>
</reference>
<organism evidence="2 3">
    <name type="scientific">Flavihumibacter petaseus NBRC 106054</name>
    <dbReference type="NCBI Taxonomy" id="1220578"/>
    <lineage>
        <taxon>Bacteria</taxon>
        <taxon>Pseudomonadati</taxon>
        <taxon>Bacteroidota</taxon>
        <taxon>Chitinophagia</taxon>
        <taxon>Chitinophagales</taxon>
        <taxon>Chitinophagaceae</taxon>
        <taxon>Flavihumibacter</taxon>
    </lineage>
</organism>
<feature type="transmembrane region" description="Helical" evidence="1">
    <location>
        <begin position="113"/>
        <end position="136"/>
    </location>
</feature>
<comment type="caution">
    <text evidence="2">The sequence shown here is derived from an EMBL/GenBank/DDBJ whole genome shotgun (WGS) entry which is preliminary data.</text>
</comment>
<name>A0A0E9N518_9BACT</name>
<evidence type="ECO:0000313" key="2">
    <source>
        <dbReference type="EMBL" id="GAO44435.1"/>
    </source>
</evidence>
<dbReference type="STRING" id="1220578.FPE01S_03_04720"/>
<accession>A0A0E9N518</accession>
<gene>
    <name evidence="2" type="ORF">FPE01S_03_04720</name>
</gene>